<name>A0A2S6HCR5_9GAMM</name>
<evidence type="ECO:0000313" key="1">
    <source>
        <dbReference type="EMBL" id="PPK75232.1"/>
    </source>
</evidence>
<dbReference type="AlphaFoldDB" id="A0A2S6HCR5"/>
<organism evidence="1 2">
    <name type="scientific">Methylobacter tundripaludum</name>
    <dbReference type="NCBI Taxonomy" id="173365"/>
    <lineage>
        <taxon>Bacteria</taxon>
        <taxon>Pseudomonadati</taxon>
        <taxon>Pseudomonadota</taxon>
        <taxon>Gammaproteobacteria</taxon>
        <taxon>Methylococcales</taxon>
        <taxon>Methylococcaceae</taxon>
        <taxon>Methylobacter</taxon>
    </lineage>
</organism>
<comment type="caution">
    <text evidence="1">The sequence shown here is derived from an EMBL/GenBank/DDBJ whole genome shotgun (WGS) entry which is preliminary data.</text>
</comment>
<sequence length="79" mass="9251">MNREKQTGCLFVAEIKIEWHKEPPLEAHTEPDVILSLHPALIIQLMYQHFSGRSRTEWFNSSVRSPQSKAKNWLYFVGP</sequence>
<accession>A0A2S6HCR5</accession>
<dbReference type="Proteomes" id="UP000240010">
    <property type="component" value="Unassembled WGS sequence"/>
</dbReference>
<gene>
    <name evidence="1" type="ORF">B0F87_10678</name>
</gene>
<dbReference type="EMBL" id="PTIZ01000006">
    <property type="protein sequence ID" value="PPK75232.1"/>
    <property type="molecule type" value="Genomic_DNA"/>
</dbReference>
<evidence type="ECO:0000313" key="2">
    <source>
        <dbReference type="Proteomes" id="UP000240010"/>
    </source>
</evidence>
<proteinExistence type="predicted"/>
<protein>
    <submittedName>
        <fullName evidence="1">Uncharacterized protein</fullName>
    </submittedName>
</protein>
<reference evidence="1 2" key="1">
    <citation type="submission" date="2018-02" db="EMBL/GenBank/DDBJ databases">
        <title>Subsurface microbial communities from deep shales in Ohio and West Virginia, USA.</title>
        <authorList>
            <person name="Wrighton K."/>
        </authorList>
    </citation>
    <scope>NUCLEOTIDE SEQUENCE [LARGE SCALE GENOMIC DNA]</scope>
    <source>
        <strain evidence="1 2">OWC-DMM</strain>
    </source>
</reference>